<keyword evidence="2" id="KW-0677">Repeat</keyword>
<dbReference type="PROSITE" id="PS50157">
    <property type="entry name" value="ZINC_FINGER_C2H2_2"/>
    <property type="match status" value="2"/>
</dbReference>
<dbReference type="Proteomes" id="UP000267029">
    <property type="component" value="Unassembled WGS sequence"/>
</dbReference>
<organism evidence="7 8">
    <name type="scientific">Mesocestoides corti</name>
    <name type="common">Flatworm</name>
    <dbReference type="NCBI Taxonomy" id="53468"/>
    <lineage>
        <taxon>Eukaryota</taxon>
        <taxon>Metazoa</taxon>
        <taxon>Spiralia</taxon>
        <taxon>Lophotrochozoa</taxon>
        <taxon>Platyhelminthes</taxon>
        <taxon>Cestoda</taxon>
        <taxon>Eucestoda</taxon>
        <taxon>Cyclophyllidea</taxon>
        <taxon>Mesocestoididae</taxon>
        <taxon>Mesocestoides</taxon>
    </lineage>
</organism>
<evidence type="ECO:0000259" key="6">
    <source>
        <dbReference type="PROSITE" id="PS50157"/>
    </source>
</evidence>
<dbReference type="PANTHER" id="PTHR24409">
    <property type="entry name" value="ZINC FINGER PROTEIN 142"/>
    <property type="match status" value="1"/>
</dbReference>
<dbReference type="PROSITE" id="PS00028">
    <property type="entry name" value="ZINC_FINGER_C2H2_1"/>
    <property type="match status" value="2"/>
</dbReference>
<proteinExistence type="predicted"/>
<dbReference type="Gene3D" id="3.30.160.60">
    <property type="entry name" value="Classic Zinc Finger"/>
    <property type="match status" value="2"/>
</dbReference>
<dbReference type="EMBL" id="UXSR01005909">
    <property type="protein sequence ID" value="VDD83972.1"/>
    <property type="molecule type" value="Genomic_DNA"/>
</dbReference>
<dbReference type="GO" id="GO:0000977">
    <property type="term" value="F:RNA polymerase II transcription regulatory region sequence-specific DNA binding"/>
    <property type="evidence" value="ECO:0007669"/>
    <property type="project" value="TreeGrafter"/>
</dbReference>
<protein>
    <recommendedName>
        <fullName evidence="6">C2H2-type domain-containing protein</fullName>
    </recommendedName>
</protein>
<dbReference type="OrthoDB" id="6219366at2759"/>
<evidence type="ECO:0000256" key="3">
    <source>
        <dbReference type="ARBA" id="ARBA00022771"/>
    </source>
</evidence>
<keyword evidence="3 5" id="KW-0863">Zinc-finger</keyword>
<evidence type="ECO:0000313" key="7">
    <source>
        <dbReference type="EMBL" id="VDD83972.1"/>
    </source>
</evidence>
<dbReference type="InterPro" id="IPR013087">
    <property type="entry name" value="Znf_C2H2_type"/>
</dbReference>
<accession>A0A0R3UQ28</accession>
<evidence type="ECO:0000256" key="5">
    <source>
        <dbReference type="PROSITE-ProRule" id="PRU00042"/>
    </source>
</evidence>
<dbReference type="InterPro" id="IPR036236">
    <property type="entry name" value="Znf_C2H2_sf"/>
</dbReference>
<dbReference type="STRING" id="53468.A0A0R3UQ28"/>
<keyword evidence="8" id="KW-1185">Reference proteome</keyword>
<dbReference type="GO" id="GO:0005634">
    <property type="term" value="C:nucleus"/>
    <property type="evidence" value="ECO:0007669"/>
    <property type="project" value="TreeGrafter"/>
</dbReference>
<dbReference type="AlphaFoldDB" id="A0A0R3UQ28"/>
<feature type="domain" description="C2H2-type" evidence="6">
    <location>
        <begin position="98"/>
        <end position="126"/>
    </location>
</feature>
<dbReference type="GO" id="GO:0000981">
    <property type="term" value="F:DNA-binding transcription factor activity, RNA polymerase II-specific"/>
    <property type="evidence" value="ECO:0007669"/>
    <property type="project" value="TreeGrafter"/>
</dbReference>
<dbReference type="SUPFAM" id="SSF57667">
    <property type="entry name" value="beta-beta-alpha zinc fingers"/>
    <property type="match status" value="2"/>
</dbReference>
<dbReference type="PANTHER" id="PTHR24409:SF295">
    <property type="entry name" value="AZ2-RELATED"/>
    <property type="match status" value="1"/>
</dbReference>
<dbReference type="SMART" id="SM00355">
    <property type="entry name" value="ZnF_C2H2"/>
    <property type="match status" value="3"/>
</dbReference>
<dbReference type="Pfam" id="PF13894">
    <property type="entry name" value="zf-C2H2_4"/>
    <property type="match status" value="1"/>
</dbReference>
<evidence type="ECO:0000313" key="8">
    <source>
        <dbReference type="Proteomes" id="UP000267029"/>
    </source>
</evidence>
<keyword evidence="1" id="KW-0479">Metal-binding</keyword>
<evidence type="ECO:0000256" key="2">
    <source>
        <dbReference type="ARBA" id="ARBA00022737"/>
    </source>
</evidence>
<reference evidence="7 8" key="1">
    <citation type="submission" date="2018-10" db="EMBL/GenBank/DDBJ databases">
        <authorList>
            <consortium name="Pathogen Informatics"/>
        </authorList>
    </citation>
    <scope>NUCLEOTIDE SEQUENCE [LARGE SCALE GENOMIC DNA]</scope>
</reference>
<sequence length="241" mass="27449">MPFLPGVFYHLFPDLRPFARTQCERTFTVQSSLISHIAEISRFSCVHCNKGFTKKHYLLVHVEAQHLGMALASSSSTLLLLRPFLSSSAPSVAGLRPYNCPYCSKSFANVRFLKRHMNGVHYRLTPFECTMYHEKFAYRGSLYRHKLTVHMGTSAVVFDRSIARCVKGATPASKIWRNILEQFMKVSFLPQVLLRLRRGLVTANLQIGARRITRVTYAKVNDGVSLIHTPVHRTLAHLPTF</sequence>
<name>A0A0R3UQ28_MESCO</name>
<evidence type="ECO:0000256" key="1">
    <source>
        <dbReference type="ARBA" id="ARBA00022723"/>
    </source>
</evidence>
<feature type="domain" description="C2H2-type" evidence="6">
    <location>
        <begin position="43"/>
        <end position="71"/>
    </location>
</feature>
<evidence type="ECO:0000256" key="4">
    <source>
        <dbReference type="ARBA" id="ARBA00022833"/>
    </source>
</evidence>
<keyword evidence="4" id="KW-0862">Zinc</keyword>
<gene>
    <name evidence="7" type="ORF">MCOS_LOCUS9975</name>
</gene>
<dbReference type="GO" id="GO:0008270">
    <property type="term" value="F:zinc ion binding"/>
    <property type="evidence" value="ECO:0007669"/>
    <property type="project" value="UniProtKB-KW"/>
</dbReference>